<dbReference type="InParanoid" id="A0A1X7VVB0"/>
<feature type="compositionally biased region" description="Polar residues" evidence="9">
    <location>
        <begin position="230"/>
        <end position="261"/>
    </location>
</feature>
<dbReference type="GO" id="GO:0043161">
    <property type="term" value="P:proteasome-mediated ubiquitin-dependent protein catabolic process"/>
    <property type="evidence" value="ECO:0007669"/>
    <property type="project" value="TreeGrafter"/>
</dbReference>
<dbReference type="SMART" id="SM00456">
    <property type="entry name" value="WW"/>
    <property type="match status" value="3"/>
</dbReference>
<organism evidence="13">
    <name type="scientific">Amphimedon queenslandica</name>
    <name type="common">Sponge</name>
    <dbReference type="NCBI Taxonomy" id="400682"/>
    <lineage>
        <taxon>Eukaryota</taxon>
        <taxon>Metazoa</taxon>
        <taxon>Porifera</taxon>
        <taxon>Demospongiae</taxon>
        <taxon>Heteroscleromorpha</taxon>
        <taxon>Haplosclerida</taxon>
        <taxon>Niphatidae</taxon>
        <taxon>Amphimedon</taxon>
    </lineage>
</organism>
<dbReference type="Gene3D" id="3.30.2160.10">
    <property type="entry name" value="Hect, E3 ligase catalytic domain"/>
    <property type="match status" value="1"/>
</dbReference>
<dbReference type="Gene3D" id="3.90.1750.10">
    <property type="entry name" value="Hect, E3 ligase catalytic domains"/>
    <property type="match status" value="1"/>
</dbReference>
<dbReference type="OrthoDB" id="423283at2759"/>
<dbReference type="InterPro" id="IPR000008">
    <property type="entry name" value="C2_dom"/>
</dbReference>
<evidence type="ECO:0000256" key="4">
    <source>
        <dbReference type="ARBA" id="ARBA00022737"/>
    </source>
</evidence>
<sequence length="822" mass="94049">MNSSIVHQQQQQQESREQEQCPPLATDQTRRMKLRLTVHSAKNLVKKELFKLPDPFAKVVVEGSGQCHCTEPIKSTLDPKWNQHYDLFLCRSDSVTISIWNSRKVHKRQGAGFLGCVRLNPSSVNRLKDTGYQRLNLGKNLPNDDEAVRGQLIVSLTSREPSSQVIPSPLISSSSLYELPEGWERKRTPHGREYFINHYTRTTQWNKPTRPGYESVQSCNPTIANITTQIDTNSLVPTSTSRPSSMHIESTVVQSPLSTSGGERPLSTHGIPSTSELMDLGPPPSHPPPTTSLTTTPPVSPRANSPRPQGLDAARHQMYMRRNTLHHELQLPDGYEQRITSQGQVYFIHRETGVSTWHDPRFRDMELGSSDLGNLPDGWEIRYTSNGRRYFVNHANRTTQFTDPRLSAIVSRRILVAASQPESNQPPSLYQGLVPPPAEKRDLVHKMHRLRSQLNALQTQAGHCRIEVSRDNVFEETYRQIMRHKVKDLKKKLLVRFRGEDGLDYGGIAREWLYLLSHDMLNPYYGLFQYSREDVYTLQINRDSGVNPEHLSYFYFVGRILGMAVFHGLYIDGGFTLPFYKQLLGLPVSLEDMESVDPELYRSLKWMLENDIEGVIDTTFAVEHDQYGKLMLHELKSEGQEIQVTNENKDEYVNLYVQWRFKAGIEKQFIALQRGFNEMVSGHLLKSFDEKELELIVSGLGKIDVQDWQLNTRLKNCSPDTDQIKWFWQACRSFDDEMRARLLQFVTGSSRVPLEGFKALQGSTGAAGPRLFTIHMINTSTEKLPEAHTCFNRLDLPPYESYDKLFEKLSLAVNHTIGFYSE</sequence>
<dbReference type="AlphaFoldDB" id="A0A1X7VVB0"/>
<dbReference type="CDD" id="cd00078">
    <property type="entry name" value="HECTc"/>
    <property type="match status" value="1"/>
</dbReference>
<dbReference type="FunFam" id="3.30.2410.10:FF:000001">
    <property type="entry name" value="E3 ubiquitin-protein ligase NEDD4-like"/>
    <property type="match status" value="1"/>
</dbReference>
<evidence type="ECO:0000256" key="9">
    <source>
        <dbReference type="SAM" id="MobiDB-lite"/>
    </source>
</evidence>
<dbReference type="FunFam" id="3.90.1750.10:FF:000079">
    <property type="entry name" value="E3 ubiquitin-protein ligase"/>
    <property type="match status" value="1"/>
</dbReference>
<dbReference type="InterPro" id="IPR036020">
    <property type="entry name" value="WW_dom_sf"/>
</dbReference>
<dbReference type="Gene3D" id="2.20.70.10">
    <property type="match status" value="2"/>
</dbReference>
<dbReference type="FunFam" id="3.30.2160.10:FF:000001">
    <property type="entry name" value="E3 ubiquitin-protein ligase NEDD4-like"/>
    <property type="match status" value="1"/>
</dbReference>
<keyword evidence="5 6" id="KW-0833">Ubl conjugation pathway</keyword>
<dbReference type="STRING" id="400682.A0A1X7VVB0"/>
<keyword evidence="3 6" id="KW-0808">Transferase</keyword>
<dbReference type="GO" id="GO:0005737">
    <property type="term" value="C:cytoplasm"/>
    <property type="evidence" value="ECO:0007669"/>
    <property type="project" value="UniProtKB-ARBA"/>
</dbReference>
<comment type="pathway">
    <text evidence="2 6">Protein modification; protein ubiquitination.</text>
</comment>
<dbReference type="CDD" id="cd00201">
    <property type="entry name" value="WW"/>
    <property type="match status" value="3"/>
</dbReference>
<dbReference type="Gene3D" id="2.60.40.150">
    <property type="entry name" value="C2 domain"/>
    <property type="match status" value="1"/>
</dbReference>
<feature type="domain" description="WW" evidence="11">
    <location>
        <begin position="177"/>
        <end position="210"/>
    </location>
</feature>
<dbReference type="InterPro" id="IPR050409">
    <property type="entry name" value="E3_ubiq-protein_ligase"/>
</dbReference>
<dbReference type="EnsemblMetazoa" id="XM_011406289.2">
    <property type="protein sequence ID" value="XP_011404591.1"/>
    <property type="gene ID" value="LOC100632439"/>
</dbReference>
<evidence type="ECO:0000256" key="3">
    <source>
        <dbReference type="ARBA" id="ARBA00022679"/>
    </source>
</evidence>
<feature type="domain" description="HECT" evidence="12">
    <location>
        <begin position="485"/>
        <end position="822"/>
    </location>
</feature>
<dbReference type="UniPathway" id="UPA00143"/>
<dbReference type="SMART" id="SM00119">
    <property type="entry name" value="HECTc"/>
    <property type="match status" value="1"/>
</dbReference>
<accession>A0A1X7VVB0</accession>
<dbReference type="SUPFAM" id="SSF51045">
    <property type="entry name" value="WW domain"/>
    <property type="match status" value="3"/>
</dbReference>
<dbReference type="PROSITE" id="PS50020">
    <property type="entry name" value="WW_DOMAIN_2"/>
    <property type="match status" value="3"/>
</dbReference>
<keyword evidence="14" id="KW-1185">Reference proteome</keyword>
<gene>
    <name evidence="13" type="primary">100632439</name>
</gene>
<dbReference type="SUPFAM" id="SSF56204">
    <property type="entry name" value="Hect, E3 ligase catalytic domain"/>
    <property type="match status" value="1"/>
</dbReference>
<dbReference type="EC" id="2.3.2.26" evidence="6"/>
<keyword evidence="4" id="KW-0677">Repeat</keyword>
<dbReference type="InterPro" id="IPR035892">
    <property type="entry name" value="C2_domain_sf"/>
</dbReference>
<dbReference type="Pfam" id="PF00397">
    <property type="entry name" value="WW"/>
    <property type="match status" value="3"/>
</dbReference>
<dbReference type="InterPro" id="IPR001202">
    <property type="entry name" value="WW_dom"/>
</dbReference>
<dbReference type="InterPro" id="IPR035983">
    <property type="entry name" value="Hect_E3_ubiquitin_ligase"/>
</dbReference>
<evidence type="ECO:0000259" key="11">
    <source>
        <dbReference type="PROSITE" id="PS50020"/>
    </source>
</evidence>
<evidence type="ECO:0000256" key="2">
    <source>
        <dbReference type="ARBA" id="ARBA00004906"/>
    </source>
</evidence>
<dbReference type="GO" id="GO:0016567">
    <property type="term" value="P:protein ubiquitination"/>
    <property type="evidence" value="ECO:0007669"/>
    <property type="project" value="UniProtKB-UniPathway"/>
</dbReference>
<reference evidence="13" key="2">
    <citation type="submission" date="2017-05" db="UniProtKB">
        <authorList>
            <consortium name="EnsemblMetazoa"/>
        </authorList>
    </citation>
    <scope>IDENTIFICATION</scope>
</reference>
<dbReference type="PANTHER" id="PTHR11254:SF395">
    <property type="entry name" value="E3 UBIQUITIN-PROTEIN LIGASE SMURF1"/>
    <property type="match status" value="1"/>
</dbReference>
<dbReference type="PANTHER" id="PTHR11254">
    <property type="entry name" value="HECT DOMAIN UBIQUITIN-PROTEIN LIGASE"/>
    <property type="match status" value="1"/>
</dbReference>
<dbReference type="PIRSF" id="PIRSF001569">
    <property type="entry name" value="E3_ub_ligase_SMURF1"/>
    <property type="match status" value="1"/>
</dbReference>
<proteinExistence type="predicted"/>
<dbReference type="CDD" id="cd08382">
    <property type="entry name" value="C2_Smurf-like"/>
    <property type="match status" value="1"/>
</dbReference>
<dbReference type="Pfam" id="PF00168">
    <property type="entry name" value="C2"/>
    <property type="match status" value="1"/>
</dbReference>
<dbReference type="Gene3D" id="3.30.2410.10">
    <property type="entry name" value="Hect, E3 ligase catalytic domain"/>
    <property type="match status" value="1"/>
</dbReference>
<evidence type="ECO:0000256" key="6">
    <source>
        <dbReference type="PIRNR" id="PIRNR001569"/>
    </source>
</evidence>
<dbReference type="InterPro" id="IPR000569">
    <property type="entry name" value="HECT_dom"/>
</dbReference>
<evidence type="ECO:0000256" key="5">
    <source>
        <dbReference type="ARBA" id="ARBA00022786"/>
    </source>
</evidence>
<comment type="catalytic activity">
    <reaction evidence="1 6">
        <text>S-ubiquitinyl-[E2 ubiquitin-conjugating enzyme]-L-cysteine + [acceptor protein]-L-lysine = [E2 ubiquitin-conjugating enzyme]-L-cysteine + N(6)-ubiquitinyl-[acceptor protein]-L-lysine.</text>
        <dbReference type="EC" id="2.3.2.26"/>
    </reaction>
</comment>
<dbReference type="SMART" id="SM00239">
    <property type="entry name" value="C2"/>
    <property type="match status" value="1"/>
</dbReference>
<dbReference type="Proteomes" id="UP000007879">
    <property type="component" value="Unassembled WGS sequence"/>
</dbReference>
<reference evidence="14" key="1">
    <citation type="journal article" date="2010" name="Nature">
        <title>The Amphimedon queenslandica genome and the evolution of animal complexity.</title>
        <authorList>
            <person name="Srivastava M."/>
            <person name="Simakov O."/>
            <person name="Chapman J."/>
            <person name="Fahey B."/>
            <person name="Gauthier M.E."/>
            <person name="Mitros T."/>
            <person name="Richards G.S."/>
            <person name="Conaco C."/>
            <person name="Dacre M."/>
            <person name="Hellsten U."/>
            <person name="Larroux C."/>
            <person name="Putnam N.H."/>
            <person name="Stanke M."/>
            <person name="Adamska M."/>
            <person name="Darling A."/>
            <person name="Degnan S.M."/>
            <person name="Oakley T.H."/>
            <person name="Plachetzki D.C."/>
            <person name="Zhai Y."/>
            <person name="Adamski M."/>
            <person name="Calcino A."/>
            <person name="Cummins S.F."/>
            <person name="Goodstein D.M."/>
            <person name="Harris C."/>
            <person name="Jackson D.J."/>
            <person name="Leys S.P."/>
            <person name="Shu S."/>
            <person name="Woodcroft B.J."/>
            <person name="Vervoort M."/>
            <person name="Kosik K.S."/>
            <person name="Manning G."/>
            <person name="Degnan B.M."/>
            <person name="Rokhsar D.S."/>
        </authorList>
    </citation>
    <scope>NUCLEOTIDE SEQUENCE [LARGE SCALE GENOMIC DNA]</scope>
</reference>
<feature type="domain" description="C2" evidence="10">
    <location>
        <begin position="15"/>
        <end position="137"/>
    </location>
</feature>
<dbReference type="FunFam" id="2.60.40.150:FF:000024">
    <property type="entry name" value="E3 ubiquitin-protein ligase"/>
    <property type="match status" value="1"/>
</dbReference>
<dbReference type="KEGG" id="aqu:100632439"/>
<dbReference type="PROSITE" id="PS50004">
    <property type="entry name" value="C2"/>
    <property type="match status" value="1"/>
</dbReference>
<feature type="compositionally biased region" description="Pro residues" evidence="9">
    <location>
        <begin position="281"/>
        <end position="290"/>
    </location>
</feature>
<dbReference type="eggNOG" id="KOG0940">
    <property type="taxonomic scope" value="Eukaryota"/>
</dbReference>
<protein>
    <recommendedName>
        <fullName evidence="6">E3 ubiquitin-protein ligase</fullName>
        <ecNumber evidence="6">2.3.2.26</ecNumber>
    </recommendedName>
</protein>
<dbReference type="Pfam" id="PF00632">
    <property type="entry name" value="HECT"/>
    <property type="match status" value="1"/>
</dbReference>
<evidence type="ECO:0000256" key="1">
    <source>
        <dbReference type="ARBA" id="ARBA00000885"/>
    </source>
</evidence>
<feature type="region of interest" description="Disordered" evidence="9">
    <location>
        <begin position="230"/>
        <end position="311"/>
    </location>
</feature>
<dbReference type="FunFam" id="2.20.70.10:FF:000017">
    <property type="entry name" value="E3 ubiquitin-protein ligase"/>
    <property type="match status" value="1"/>
</dbReference>
<dbReference type="PROSITE" id="PS01159">
    <property type="entry name" value="WW_DOMAIN_1"/>
    <property type="match status" value="2"/>
</dbReference>
<feature type="active site" description="Glycyl thioester intermediate" evidence="7 8">
    <location>
        <position position="790"/>
    </location>
</feature>
<dbReference type="GO" id="GO:0051049">
    <property type="term" value="P:regulation of transport"/>
    <property type="evidence" value="ECO:0007669"/>
    <property type="project" value="UniProtKB-ARBA"/>
</dbReference>
<feature type="domain" description="WW" evidence="11">
    <location>
        <begin position="329"/>
        <end position="362"/>
    </location>
</feature>
<evidence type="ECO:0000259" key="10">
    <source>
        <dbReference type="PROSITE" id="PS50004"/>
    </source>
</evidence>
<dbReference type="InterPro" id="IPR024928">
    <property type="entry name" value="E3_ub_ligase_SMURF1"/>
</dbReference>
<dbReference type="GO" id="GO:0061630">
    <property type="term" value="F:ubiquitin protein ligase activity"/>
    <property type="evidence" value="ECO:0007669"/>
    <property type="project" value="UniProtKB-EC"/>
</dbReference>
<evidence type="ECO:0000256" key="8">
    <source>
        <dbReference type="PROSITE-ProRule" id="PRU00104"/>
    </source>
</evidence>
<dbReference type="SUPFAM" id="SSF49562">
    <property type="entry name" value="C2 domain (Calcium/lipid-binding domain, CaLB)"/>
    <property type="match status" value="1"/>
</dbReference>
<evidence type="ECO:0000313" key="14">
    <source>
        <dbReference type="Proteomes" id="UP000007879"/>
    </source>
</evidence>
<evidence type="ECO:0000259" key="12">
    <source>
        <dbReference type="PROSITE" id="PS50237"/>
    </source>
</evidence>
<dbReference type="PROSITE" id="PS50237">
    <property type="entry name" value="HECT"/>
    <property type="match status" value="1"/>
</dbReference>
<name>A0A1X7VVB0_AMPQE</name>
<feature type="region of interest" description="Disordered" evidence="9">
    <location>
        <begin position="1"/>
        <end position="26"/>
    </location>
</feature>
<dbReference type="EnsemblMetazoa" id="Aqu2.1.43338_001">
    <property type="protein sequence ID" value="Aqu2.1.43338_001"/>
    <property type="gene ID" value="Aqu2.1.43338"/>
</dbReference>
<evidence type="ECO:0000256" key="7">
    <source>
        <dbReference type="PIRSR" id="PIRSR001569-1"/>
    </source>
</evidence>
<feature type="domain" description="WW" evidence="11">
    <location>
        <begin position="373"/>
        <end position="406"/>
    </location>
</feature>
<evidence type="ECO:0000313" key="13">
    <source>
        <dbReference type="EnsemblMetazoa" id="Aqu2.1.43338_001"/>
    </source>
</evidence>